<reference evidence="1" key="2">
    <citation type="submission" date="2025-09" db="UniProtKB">
        <authorList>
            <consortium name="Ensembl"/>
        </authorList>
    </citation>
    <scope>IDENTIFICATION</scope>
</reference>
<evidence type="ECO:0000313" key="1">
    <source>
        <dbReference type="Ensembl" id="ENSKMAP00000006355.1"/>
    </source>
</evidence>
<dbReference type="Proteomes" id="UP000264800">
    <property type="component" value="Unplaced"/>
</dbReference>
<dbReference type="GeneTree" id="ENSGT00940000177951"/>
<organism evidence="1 2">
    <name type="scientific">Kryptolebias marmoratus</name>
    <name type="common">Mangrove killifish</name>
    <name type="synonym">Rivulus marmoratus</name>
    <dbReference type="NCBI Taxonomy" id="37003"/>
    <lineage>
        <taxon>Eukaryota</taxon>
        <taxon>Metazoa</taxon>
        <taxon>Chordata</taxon>
        <taxon>Craniata</taxon>
        <taxon>Vertebrata</taxon>
        <taxon>Euteleostomi</taxon>
        <taxon>Actinopterygii</taxon>
        <taxon>Neopterygii</taxon>
        <taxon>Teleostei</taxon>
        <taxon>Neoteleostei</taxon>
        <taxon>Acanthomorphata</taxon>
        <taxon>Ovalentaria</taxon>
        <taxon>Atherinomorphae</taxon>
        <taxon>Cyprinodontiformes</taxon>
        <taxon>Rivulidae</taxon>
        <taxon>Kryptolebias</taxon>
    </lineage>
</organism>
<reference evidence="1" key="1">
    <citation type="submission" date="2025-08" db="UniProtKB">
        <authorList>
            <consortium name="Ensembl"/>
        </authorList>
    </citation>
    <scope>IDENTIFICATION</scope>
</reference>
<dbReference type="OMA" id="ATGHEFM"/>
<evidence type="ECO:0000313" key="2">
    <source>
        <dbReference type="Proteomes" id="UP000264800"/>
    </source>
</evidence>
<keyword evidence="2" id="KW-1185">Reference proteome</keyword>
<sequence>FSLCMETERAIVKRFDVVDLHAVSFVQITQQFGSIFKMVHNRIPFIVEDDAVPRSFVPDATGHEFMVFALETAGDHHTGPGQSTEAI</sequence>
<dbReference type="Ensembl" id="ENSKMAT00000006463.1">
    <property type="protein sequence ID" value="ENSKMAP00000006355.1"/>
    <property type="gene ID" value="ENSKMAG00000004826.1"/>
</dbReference>
<proteinExistence type="predicted"/>
<protein>
    <submittedName>
        <fullName evidence="1">Uncharacterized protein</fullName>
    </submittedName>
</protein>
<accession>A0A3Q2ZT81</accession>
<name>A0A3Q2ZT81_KRYMA</name>
<dbReference type="AlphaFoldDB" id="A0A3Q2ZT81"/>